<proteinExistence type="predicted"/>
<evidence type="ECO:0000313" key="2">
    <source>
        <dbReference type="EMBL" id="GBM47208.1"/>
    </source>
</evidence>
<protein>
    <submittedName>
        <fullName evidence="2">Uncharacterized protein</fullName>
    </submittedName>
</protein>
<sequence length="95" mass="10879">MLYKTVIERMLAYGAAVWCLHPQVRIRRKLNTNQRPFLLALTEAYRTTATSALHTCHTCNSSSLPPLPAEIHSNSHSKNEHLTSGRFDNSRFWRG</sequence>
<gene>
    <name evidence="2" type="ORF">AVEN_271268_1</name>
</gene>
<feature type="region of interest" description="Disordered" evidence="1">
    <location>
        <begin position="70"/>
        <end position="95"/>
    </location>
</feature>
<feature type="compositionally biased region" description="Basic and acidic residues" evidence="1">
    <location>
        <begin position="77"/>
        <end position="95"/>
    </location>
</feature>
<accession>A0A4Y2G3I5</accession>
<evidence type="ECO:0000256" key="1">
    <source>
        <dbReference type="SAM" id="MobiDB-lite"/>
    </source>
</evidence>
<organism evidence="2 3">
    <name type="scientific">Araneus ventricosus</name>
    <name type="common">Orbweaver spider</name>
    <name type="synonym">Epeira ventricosa</name>
    <dbReference type="NCBI Taxonomy" id="182803"/>
    <lineage>
        <taxon>Eukaryota</taxon>
        <taxon>Metazoa</taxon>
        <taxon>Ecdysozoa</taxon>
        <taxon>Arthropoda</taxon>
        <taxon>Chelicerata</taxon>
        <taxon>Arachnida</taxon>
        <taxon>Araneae</taxon>
        <taxon>Araneomorphae</taxon>
        <taxon>Entelegynae</taxon>
        <taxon>Araneoidea</taxon>
        <taxon>Araneidae</taxon>
        <taxon>Araneus</taxon>
    </lineage>
</organism>
<dbReference type="Proteomes" id="UP000499080">
    <property type="component" value="Unassembled WGS sequence"/>
</dbReference>
<evidence type="ECO:0000313" key="3">
    <source>
        <dbReference type="Proteomes" id="UP000499080"/>
    </source>
</evidence>
<reference evidence="2 3" key="1">
    <citation type="journal article" date="2019" name="Sci. Rep.">
        <title>Orb-weaving spider Araneus ventricosus genome elucidates the spidroin gene catalogue.</title>
        <authorList>
            <person name="Kono N."/>
            <person name="Nakamura H."/>
            <person name="Ohtoshi R."/>
            <person name="Moran D.A.P."/>
            <person name="Shinohara A."/>
            <person name="Yoshida Y."/>
            <person name="Fujiwara M."/>
            <person name="Mori M."/>
            <person name="Tomita M."/>
            <person name="Arakawa K."/>
        </authorList>
    </citation>
    <scope>NUCLEOTIDE SEQUENCE [LARGE SCALE GENOMIC DNA]</scope>
</reference>
<dbReference type="EMBL" id="BGPR01001169">
    <property type="protein sequence ID" value="GBM47208.1"/>
    <property type="molecule type" value="Genomic_DNA"/>
</dbReference>
<name>A0A4Y2G3I5_ARAVE</name>
<keyword evidence="3" id="KW-1185">Reference proteome</keyword>
<dbReference type="OrthoDB" id="4368687at2759"/>
<comment type="caution">
    <text evidence="2">The sequence shown here is derived from an EMBL/GenBank/DDBJ whole genome shotgun (WGS) entry which is preliminary data.</text>
</comment>
<dbReference type="AlphaFoldDB" id="A0A4Y2G3I5"/>